<dbReference type="InterPro" id="IPR036236">
    <property type="entry name" value="Znf_C2H2_sf"/>
</dbReference>
<name>A0A5B0RZD6_PUCGR</name>
<gene>
    <name evidence="3" type="ORF">PGTUg99_004308</name>
</gene>
<proteinExistence type="predicted"/>
<dbReference type="InterPro" id="IPR013087">
    <property type="entry name" value="Znf_C2H2_type"/>
</dbReference>
<organism evidence="3 4">
    <name type="scientific">Puccinia graminis f. sp. tritici</name>
    <dbReference type="NCBI Taxonomy" id="56615"/>
    <lineage>
        <taxon>Eukaryota</taxon>
        <taxon>Fungi</taxon>
        <taxon>Dikarya</taxon>
        <taxon>Basidiomycota</taxon>
        <taxon>Pucciniomycotina</taxon>
        <taxon>Pucciniomycetes</taxon>
        <taxon>Pucciniales</taxon>
        <taxon>Pucciniaceae</taxon>
        <taxon>Puccinia</taxon>
    </lineage>
</organism>
<protein>
    <recommendedName>
        <fullName evidence="2">C2H2-type domain-containing protein</fullName>
    </recommendedName>
</protein>
<dbReference type="AlphaFoldDB" id="A0A5B0RZD6"/>
<evidence type="ECO:0000313" key="3">
    <source>
        <dbReference type="EMBL" id="KAA1131406.1"/>
    </source>
</evidence>
<feature type="domain" description="C2H2-type" evidence="2">
    <location>
        <begin position="259"/>
        <end position="280"/>
    </location>
</feature>
<dbReference type="SUPFAM" id="SSF57667">
    <property type="entry name" value="beta-beta-alpha zinc fingers"/>
    <property type="match status" value="1"/>
</dbReference>
<reference evidence="3 4" key="1">
    <citation type="submission" date="2019-05" db="EMBL/GenBank/DDBJ databases">
        <title>Emergence of the Ug99 lineage of the wheat stem rust pathogen through somatic hybridization.</title>
        <authorList>
            <person name="Li F."/>
            <person name="Upadhyaya N.M."/>
            <person name="Sperschneider J."/>
            <person name="Matny O."/>
            <person name="Nguyen-Phuc H."/>
            <person name="Mago R."/>
            <person name="Raley C."/>
            <person name="Miller M.E."/>
            <person name="Silverstein K.A.T."/>
            <person name="Henningsen E."/>
            <person name="Hirsch C.D."/>
            <person name="Visser B."/>
            <person name="Pretorius Z.A."/>
            <person name="Steffenson B.J."/>
            <person name="Schwessinger B."/>
            <person name="Dodds P.N."/>
            <person name="Figueroa M."/>
        </authorList>
    </citation>
    <scope>NUCLEOTIDE SEQUENCE [LARGE SCALE GENOMIC DNA]</scope>
    <source>
        <strain evidence="3 4">Ug99</strain>
    </source>
</reference>
<evidence type="ECO:0000256" key="1">
    <source>
        <dbReference type="SAM" id="MobiDB-lite"/>
    </source>
</evidence>
<comment type="caution">
    <text evidence="3">The sequence shown here is derived from an EMBL/GenBank/DDBJ whole genome shotgun (WGS) entry which is preliminary data.</text>
</comment>
<feature type="compositionally biased region" description="Polar residues" evidence="1">
    <location>
        <begin position="96"/>
        <end position="124"/>
    </location>
</feature>
<accession>A0A5B0RZD6</accession>
<feature type="compositionally biased region" description="Polar residues" evidence="1">
    <location>
        <begin position="150"/>
        <end position="175"/>
    </location>
</feature>
<evidence type="ECO:0000259" key="2">
    <source>
        <dbReference type="PROSITE" id="PS00028"/>
    </source>
</evidence>
<feature type="region of interest" description="Disordered" evidence="1">
    <location>
        <begin position="61"/>
        <end position="127"/>
    </location>
</feature>
<feature type="compositionally biased region" description="Low complexity" evidence="1">
    <location>
        <begin position="75"/>
        <end position="95"/>
    </location>
</feature>
<feature type="region of interest" description="Disordered" evidence="1">
    <location>
        <begin position="1"/>
        <end position="39"/>
    </location>
</feature>
<evidence type="ECO:0000313" key="4">
    <source>
        <dbReference type="Proteomes" id="UP000325313"/>
    </source>
</evidence>
<feature type="region of interest" description="Disordered" evidence="1">
    <location>
        <begin position="145"/>
        <end position="175"/>
    </location>
</feature>
<dbReference type="PROSITE" id="PS00028">
    <property type="entry name" value="ZINC_FINGER_C2H2_1"/>
    <property type="match status" value="1"/>
</dbReference>
<dbReference type="EMBL" id="VDEP01000103">
    <property type="protein sequence ID" value="KAA1131406.1"/>
    <property type="molecule type" value="Genomic_DNA"/>
</dbReference>
<sequence length="329" mass="36547">MNSPKEKIPIPIHPLTVAPESSCAGEHLDPSSEQTGINFYPVQGRWSPAFTPLTGSYPPGLRSPDFVDSSSADGSSVTESSHSSISDGFSSDSASNETFVQPGQQDNYNPTESASAATGPSNNFIRPEPVQWESTLIPVLAHFSEHDTQGRSGQRRLNSTCNESAPPTAGPSSLSHTVEKFANLKAHMMTHQDPKPIECQVCQPRHAYYRHNELKEHVESLTDPISGQPLRLRFDKNSHMRKKSDEVLSHELRTFGFMCALCESMYTSAAEVEAHLVFHHGRSQQTEVLIHQRTPAEMERAASKFDDLLGLTTWLVEEYKRLKKQHGNR</sequence>
<dbReference type="Proteomes" id="UP000325313">
    <property type="component" value="Unassembled WGS sequence"/>
</dbReference>